<evidence type="ECO:0000313" key="2">
    <source>
        <dbReference type="EMBL" id="EKO39346.1"/>
    </source>
</evidence>
<dbReference type="SUPFAM" id="SSF50044">
    <property type="entry name" value="SH3-domain"/>
    <property type="match status" value="1"/>
</dbReference>
<evidence type="ECO:0000259" key="1">
    <source>
        <dbReference type="PROSITE" id="PS51781"/>
    </source>
</evidence>
<gene>
    <name evidence="2" type="ORF">B193_1940</name>
</gene>
<dbReference type="PROSITE" id="PS51781">
    <property type="entry name" value="SH3B"/>
    <property type="match status" value="1"/>
</dbReference>
<reference evidence="2 3" key="1">
    <citation type="submission" date="2012-07" db="EMBL/GenBank/DDBJ databases">
        <title>Draft genome sequence of Desulfovibrio magneticus str. Maddingley MBC34 obtained from a metagenomic sequence of a methanogenic enrichment isolated from coal-seam formation water in Victoria, Australia.</title>
        <authorList>
            <person name="Greenfield P."/>
            <person name="Hendry P."/>
            <person name="Li D."/>
            <person name="Rosewarne C.P."/>
            <person name="Tran-Dinh N."/>
            <person name="Elbourne L.D.H."/>
            <person name="Paulsen I.T."/>
            <person name="Midgley D.J."/>
        </authorList>
    </citation>
    <scope>NUCLEOTIDE SEQUENCE [LARGE SCALE GENOMIC DNA]</scope>
    <source>
        <strain evidence="3">Maddingley MBC34</strain>
    </source>
</reference>
<dbReference type="AlphaFoldDB" id="K6GQT2"/>
<evidence type="ECO:0000313" key="3">
    <source>
        <dbReference type="Proteomes" id="UP000006272"/>
    </source>
</evidence>
<dbReference type="PATRIC" id="fig|1206767.3.peg.1890"/>
<feature type="domain" description="SH3b" evidence="1">
    <location>
        <begin position="52"/>
        <end position="118"/>
    </location>
</feature>
<comment type="caution">
    <text evidence="2">The sequence shown here is derived from an EMBL/GenBank/DDBJ whole genome shotgun (WGS) entry which is preliminary data.</text>
</comment>
<accession>K6GQT2</accession>
<dbReference type="EMBL" id="ALAO01000149">
    <property type="protein sequence ID" value="EKO39346.1"/>
    <property type="molecule type" value="Genomic_DNA"/>
</dbReference>
<protein>
    <submittedName>
        <fullName evidence="2">SH3 domain-containing protein</fullName>
    </submittedName>
</protein>
<organism evidence="2 3">
    <name type="scientific">Solidesulfovibrio magneticus str. Maddingley MBC34</name>
    <dbReference type="NCBI Taxonomy" id="1206767"/>
    <lineage>
        <taxon>Bacteria</taxon>
        <taxon>Pseudomonadati</taxon>
        <taxon>Thermodesulfobacteriota</taxon>
        <taxon>Desulfovibrionia</taxon>
        <taxon>Desulfovibrionales</taxon>
        <taxon>Desulfovibrionaceae</taxon>
        <taxon>Solidesulfovibrio</taxon>
    </lineage>
</organism>
<dbReference type="Proteomes" id="UP000006272">
    <property type="component" value="Unassembled WGS sequence"/>
</dbReference>
<dbReference type="Pfam" id="PF08239">
    <property type="entry name" value="SH3_3"/>
    <property type="match status" value="1"/>
</dbReference>
<name>K6GQT2_9BACT</name>
<proteinExistence type="predicted"/>
<dbReference type="InterPro" id="IPR036028">
    <property type="entry name" value="SH3-like_dom_sf"/>
</dbReference>
<dbReference type="Gene3D" id="2.30.30.40">
    <property type="entry name" value="SH3 Domains"/>
    <property type="match status" value="1"/>
</dbReference>
<dbReference type="InterPro" id="IPR003646">
    <property type="entry name" value="SH3-like_bac-type"/>
</dbReference>
<sequence>MRHFIMEGDAVNDWLRLFVKRCSMLRCVQSMFSCTILVLWTTMALGETLQPGQVAVSVDGGNNLREFGGPDYAQAKILGTLEAGDWVRVLRQDGNWTQVARYDGKQGFVNSKCLVPVDKYIATQKDPDEYVCSKEMSRRFEADLGAGTGRGRIVLEDVPDLFGGGARIRVQSAAGKTLWLGPVGDVYDTKSPPSPLTFYCHHSGVSWPELLGDLSGDGHLEIIAPLGQSDVSVSAYNRIRWNGSAFVPVFAGLSLVESPTGSGKYVFRHYEGDSQGIRWVMSFTKWRGQGLAEAEVYEYARQGKGDGTELLTGKALLQLTPGGAAIKAWIEPLRAGRP</sequence>